<dbReference type="AlphaFoldDB" id="A0A2T0PZM9"/>
<feature type="binding site" evidence="9">
    <location>
        <position position="194"/>
    </location>
    <ligand>
        <name>FMN</name>
        <dbReference type="ChEBI" id="CHEBI:58210"/>
    </ligand>
</feature>
<dbReference type="InterPro" id="IPR024920">
    <property type="entry name" value="Dihydroorotate_DH_1"/>
</dbReference>
<dbReference type="InterPro" id="IPR049622">
    <property type="entry name" value="Dihydroorotate_DH_I"/>
</dbReference>
<dbReference type="PANTHER" id="PTHR48109">
    <property type="entry name" value="DIHYDROOROTATE DEHYDROGENASE (QUINONE), MITOCHONDRIAL-RELATED"/>
    <property type="match status" value="1"/>
</dbReference>
<dbReference type="EC" id="1.3.-.-" evidence="9"/>
<protein>
    <recommendedName>
        <fullName evidence="9">Dihydroorotate dehydrogenase</fullName>
        <shortName evidence="9">DHOD</shortName>
        <shortName evidence="9">DHODase</shortName>
        <shortName evidence="9">DHOdehase</shortName>
        <ecNumber evidence="9">1.3.-.-</ecNumber>
    </recommendedName>
</protein>
<evidence type="ECO:0000256" key="1">
    <source>
        <dbReference type="ARBA" id="ARBA00004496"/>
    </source>
</evidence>
<feature type="binding site" evidence="9">
    <location>
        <begin position="195"/>
        <end position="196"/>
    </location>
    <ligand>
        <name>substrate</name>
    </ligand>
</feature>
<keyword evidence="8 9" id="KW-0560">Oxidoreductase</keyword>
<evidence type="ECO:0000256" key="8">
    <source>
        <dbReference type="ARBA" id="ARBA00023002"/>
    </source>
</evidence>
<name>A0A2T0PZM9_9ACTN</name>
<dbReference type="GO" id="GO:0004152">
    <property type="term" value="F:dihydroorotate dehydrogenase activity"/>
    <property type="evidence" value="ECO:0007669"/>
    <property type="project" value="UniProtKB-UniRule"/>
</dbReference>
<gene>
    <name evidence="9" type="primary">pyrD</name>
    <name evidence="11" type="ORF">CLV72_10611</name>
</gene>
<dbReference type="UniPathway" id="UPA00070"/>
<comment type="pathway">
    <text evidence="2 9">Pyrimidine metabolism; UMP biosynthesis via de novo pathway.</text>
</comment>
<feature type="binding site" evidence="9">
    <location>
        <position position="128"/>
    </location>
    <ligand>
        <name>substrate</name>
    </ligand>
</feature>
<dbReference type="NCBIfam" id="TIGR01037">
    <property type="entry name" value="pyrD_sub1_fam"/>
    <property type="match status" value="1"/>
</dbReference>
<dbReference type="HAMAP" id="MF_00224">
    <property type="entry name" value="DHO_dh_type1"/>
    <property type="match status" value="1"/>
</dbReference>
<evidence type="ECO:0000256" key="4">
    <source>
        <dbReference type="ARBA" id="ARBA00022490"/>
    </source>
</evidence>
<comment type="subcellular location">
    <subcellularLocation>
        <location evidence="1 9">Cytoplasm</location>
    </subcellularLocation>
</comment>
<dbReference type="GO" id="GO:0044205">
    <property type="term" value="P:'de novo' UMP biosynthetic process"/>
    <property type="evidence" value="ECO:0007669"/>
    <property type="project" value="UniProtKB-UniRule"/>
</dbReference>
<feature type="binding site" evidence="9">
    <location>
        <position position="46"/>
    </location>
    <ligand>
        <name>substrate</name>
    </ligand>
</feature>
<feature type="binding site" evidence="9">
    <location>
        <begin position="70"/>
        <end position="74"/>
    </location>
    <ligand>
        <name>substrate</name>
    </ligand>
</feature>
<comment type="cofactor">
    <cofactor evidence="9">
        <name>FMN</name>
        <dbReference type="ChEBI" id="CHEBI:58210"/>
    </cofactor>
    <text evidence="9">Binds 1 FMN per subunit.</text>
</comment>
<feature type="binding site" evidence="9">
    <location>
        <begin position="269"/>
        <end position="270"/>
    </location>
    <ligand>
        <name>FMN</name>
        <dbReference type="ChEBI" id="CHEBI:58210"/>
    </ligand>
</feature>
<dbReference type="OrthoDB" id="9794954at2"/>
<dbReference type="InterPro" id="IPR013785">
    <property type="entry name" value="Aldolase_TIM"/>
</dbReference>
<evidence type="ECO:0000313" key="12">
    <source>
        <dbReference type="Proteomes" id="UP000237846"/>
    </source>
</evidence>
<evidence type="ECO:0000256" key="7">
    <source>
        <dbReference type="ARBA" id="ARBA00022975"/>
    </source>
</evidence>
<dbReference type="InterPro" id="IPR033888">
    <property type="entry name" value="DHOD_1B"/>
</dbReference>
<evidence type="ECO:0000256" key="5">
    <source>
        <dbReference type="ARBA" id="ARBA00022630"/>
    </source>
</evidence>
<comment type="catalytic activity">
    <reaction evidence="9">
        <text>(S)-dihydroorotate + A = orotate + AH2</text>
        <dbReference type="Rhea" id="RHEA:18073"/>
        <dbReference type="ChEBI" id="CHEBI:13193"/>
        <dbReference type="ChEBI" id="CHEBI:17499"/>
        <dbReference type="ChEBI" id="CHEBI:30839"/>
        <dbReference type="ChEBI" id="CHEBI:30864"/>
    </reaction>
</comment>
<dbReference type="InterPro" id="IPR001295">
    <property type="entry name" value="Dihydroorotate_DH_CS"/>
</dbReference>
<reference evidence="11 12" key="1">
    <citation type="submission" date="2018-03" db="EMBL/GenBank/DDBJ databases">
        <title>Genomic Encyclopedia of Archaeal and Bacterial Type Strains, Phase II (KMG-II): from individual species to whole genera.</title>
        <authorList>
            <person name="Goeker M."/>
        </authorList>
    </citation>
    <scope>NUCLEOTIDE SEQUENCE [LARGE SCALE GENOMIC DNA]</scope>
    <source>
        <strain evidence="11 12">DSM 45601</strain>
    </source>
</reference>
<feature type="domain" description="Dihydroorotate dehydrogenase catalytic" evidence="10">
    <location>
        <begin position="11"/>
        <end position="289"/>
    </location>
</feature>
<keyword evidence="6 9" id="KW-0288">FMN</keyword>
<keyword evidence="7 9" id="KW-0665">Pyrimidine biosynthesis</keyword>
<evidence type="ECO:0000256" key="3">
    <source>
        <dbReference type="ARBA" id="ARBA00008008"/>
    </source>
</evidence>
<dbReference type="PROSITE" id="PS00912">
    <property type="entry name" value="DHODEHASE_2"/>
    <property type="match status" value="1"/>
</dbReference>
<dbReference type="InterPro" id="IPR050074">
    <property type="entry name" value="DHO_dehydrogenase"/>
</dbReference>
<dbReference type="EMBL" id="PVZC01000006">
    <property type="protein sequence ID" value="PRX96976.1"/>
    <property type="molecule type" value="Genomic_DNA"/>
</dbReference>
<comment type="caution">
    <text evidence="11">The sequence shown here is derived from an EMBL/GenBank/DDBJ whole genome shotgun (WGS) entry which is preliminary data.</text>
</comment>
<dbReference type="GO" id="GO:0006207">
    <property type="term" value="P:'de novo' pyrimidine nucleobase biosynthetic process"/>
    <property type="evidence" value="ECO:0007669"/>
    <property type="project" value="InterPro"/>
</dbReference>
<feature type="binding site" evidence="9">
    <location>
        <begin position="46"/>
        <end position="47"/>
    </location>
    <ligand>
        <name>FMN</name>
        <dbReference type="ChEBI" id="CHEBI:58210"/>
    </ligand>
</feature>
<dbReference type="InterPro" id="IPR005720">
    <property type="entry name" value="Dihydroorotate_DH_cat"/>
</dbReference>
<evidence type="ECO:0000256" key="2">
    <source>
        <dbReference type="ARBA" id="ARBA00004725"/>
    </source>
</evidence>
<comment type="function">
    <text evidence="9">Catalyzes the conversion of dihydroorotate to orotate.</text>
</comment>
<evidence type="ECO:0000259" key="10">
    <source>
        <dbReference type="Pfam" id="PF01180"/>
    </source>
</evidence>
<evidence type="ECO:0000256" key="9">
    <source>
        <dbReference type="HAMAP-Rule" id="MF_00224"/>
    </source>
</evidence>
<keyword evidence="12" id="KW-1185">Reference proteome</keyword>
<organism evidence="11 12">
    <name type="scientific">Allonocardiopsis opalescens</name>
    <dbReference type="NCBI Taxonomy" id="1144618"/>
    <lineage>
        <taxon>Bacteria</taxon>
        <taxon>Bacillati</taxon>
        <taxon>Actinomycetota</taxon>
        <taxon>Actinomycetes</taxon>
        <taxon>Streptosporangiales</taxon>
        <taxon>Allonocardiopsis</taxon>
    </lineage>
</organism>
<feature type="binding site" evidence="9">
    <location>
        <position position="220"/>
    </location>
    <ligand>
        <name>FMN</name>
        <dbReference type="ChEBI" id="CHEBI:58210"/>
    </ligand>
</feature>
<feature type="binding site" evidence="9">
    <location>
        <position position="168"/>
    </location>
    <ligand>
        <name>FMN</name>
        <dbReference type="ChEBI" id="CHEBI:58210"/>
    </ligand>
</feature>
<feature type="active site" description="Nucleophile" evidence="9">
    <location>
        <position position="131"/>
    </location>
</feature>
<accession>A0A2T0PZM9</accession>
<dbReference type="GO" id="GO:0005737">
    <property type="term" value="C:cytoplasm"/>
    <property type="evidence" value="ECO:0007669"/>
    <property type="project" value="UniProtKB-SubCell"/>
</dbReference>
<dbReference type="NCBIfam" id="NF005574">
    <property type="entry name" value="PRK07259.1"/>
    <property type="match status" value="1"/>
</dbReference>
<dbReference type="InterPro" id="IPR012135">
    <property type="entry name" value="Dihydroorotate_DH_1_2"/>
</dbReference>
<comment type="similarity">
    <text evidence="3 9">Belongs to the dihydroorotate dehydrogenase family. Type 1 subfamily.</text>
</comment>
<dbReference type="PIRSF" id="PIRSF000164">
    <property type="entry name" value="DHO_oxidase"/>
    <property type="match status" value="1"/>
</dbReference>
<dbReference type="RefSeq" id="WP_106248559.1">
    <property type="nucleotide sequence ID" value="NZ_PVZC01000006.1"/>
</dbReference>
<feature type="binding site" evidence="9">
    <location>
        <position position="128"/>
    </location>
    <ligand>
        <name>FMN</name>
        <dbReference type="ChEBI" id="CHEBI:58210"/>
    </ligand>
</feature>
<dbReference type="Pfam" id="PF01180">
    <property type="entry name" value="DHO_dh"/>
    <property type="match status" value="1"/>
</dbReference>
<dbReference type="SUPFAM" id="SSF51395">
    <property type="entry name" value="FMN-linked oxidoreductases"/>
    <property type="match status" value="1"/>
</dbReference>
<proteinExistence type="inferred from homology"/>
<dbReference type="CDD" id="cd04740">
    <property type="entry name" value="DHOD_1B_like"/>
    <property type="match status" value="1"/>
</dbReference>
<dbReference type="Gene3D" id="3.20.20.70">
    <property type="entry name" value="Aldolase class I"/>
    <property type="match status" value="1"/>
</dbReference>
<dbReference type="PANTHER" id="PTHR48109:SF1">
    <property type="entry name" value="DIHYDROOROTATE DEHYDROGENASE (FUMARATE)"/>
    <property type="match status" value="1"/>
</dbReference>
<evidence type="ECO:0000256" key="6">
    <source>
        <dbReference type="ARBA" id="ARBA00022643"/>
    </source>
</evidence>
<comment type="caution">
    <text evidence="9">Lacks conserved residue(s) required for the propagation of feature annotation.</text>
</comment>
<sequence>MSVDLTARLGPVELANPVLAAAGCAGAGRELAQFFDIARLGALVTKSIMAQPRSGRPTPRLAESASGMLNSIGLQGPGVDVFLQRDLPWLLSRGARTIVSVAGAHTGEYAEVAARLSDAPGISAVEVNLSCAQATERERTFAAEPEAAAEVVASVVAAVRPDLPVIAKLAPDGADIVEVARACVSAGAGLLAMINTIPGMVIDTTTLRPGLAGSTGGLSGPAIRPIAVRCVYRVHAALPDVPIIGIGGVQTGQDALEMLLAGASAVGVGTATFRDPTAALRIQREIEEGLAEREISRLGDIVGLAHRPEGAAGLIRTRSRRAVAFD</sequence>
<feature type="binding site" evidence="9">
    <location>
        <begin position="247"/>
        <end position="248"/>
    </location>
    <ligand>
        <name>FMN</name>
        <dbReference type="ChEBI" id="CHEBI:58210"/>
    </ligand>
</feature>
<evidence type="ECO:0000313" key="11">
    <source>
        <dbReference type="EMBL" id="PRX96976.1"/>
    </source>
</evidence>
<keyword evidence="4 9" id="KW-0963">Cytoplasm</keyword>
<keyword evidence="5 9" id="KW-0285">Flavoprotein</keyword>
<dbReference type="Proteomes" id="UP000237846">
    <property type="component" value="Unassembled WGS sequence"/>
</dbReference>